<dbReference type="Proteomes" id="UP000295382">
    <property type="component" value="Unassembled WGS sequence"/>
</dbReference>
<organism evidence="1 2">
    <name type="scientific">Paucimonas lemoignei</name>
    <name type="common">Pseudomonas lemoignei</name>
    <dbReference type="NCBI Taxonomy" id="29443"/>
    <lineage>
        <taxon>Bacteria</taxon>
        <taxon>Pseudomonadati</taxon>
        <taxon>Pseudomonadota</taxon>
        <taxon>Betaproteobacteria</taxon>
        <taxon>Burkholderiales</taxon>
        <taxon>Burkholderiaceae</taxon>
        <taxon>Paucimonas</taxon>
    </lineage>
</organism>
<keyword evidence="2" id="KW-1185">Reference proteome</keyword>
<accession>A0A4R3HPG4</accession>
<gene>
    <name evidence="1" type="ORF">EDC30_12037</name>
</gene>
<reference evidence="1 2" key="1">
    <citation type="submission" date="2019-03" db="EMBL/GenBank/DDBJ databases">
        <title>Genomic Encyclopedia of Type Strains, Phase IV (KMG-IV): sequencing the most valuable type-strain genomes for metagenomic binning, comparative biology and taxonomic classification.</title>
        <authorList>
            <person name="Goeker M."/>
        </authorList>
    </citation>
    <scope>NUCLEOTIDE SEQUENCE [LARGE SCALE GENOMIC DNA]</scope>
    <source>
        <strain evidence="1 2">DSM 7445</strain>
    </source>
</reference>
<sequence>MSADISLTNLEKLINHWRLSKPSTGEESTLSPEVNALASVYAQMIYERRHALPISALPPFVRQLIEEWMARQEAMPSQAIK</sequence>
<dbReference type="OrthoDB" id="8778662at2"/>
<evidence type="ECO:0000313" key="1">
    <source>
        <dbReference type="EMBL" id="TCS32765.1"/>
    </source>
</evidence>
<dbReference type="RefSeq" id="WP_132260412.1">
    <property type="nucleotide sequence ID" value="NZ_SLZQ01000020.1"/>
</dbReference>
<evidence type="ECO:0000313" key="2">
    <source>
        <dbReference type="Proteomes" id="UP000295382"/>
    </source>
</evidence>
<protein>
    <submittedName>
        <fullName evidence="1">Uncharacterized protein DUF3717</fullName>
    </submittedName>
</protein>
<dbReference type="Pfam" id="PF12512">
    <property type="entry name" value="DUF3717"/>
    <property type="match status" value="1"/>
</dbReference>
<dbReference type="InterPro" id="IPR022191">
    <property type="entry name" value="DUF3717"/>
</dbReference>
<dbReference type="AlphaFoldDB" id="A0A4R3HPG4"/>
<proteinExistence type="predicted"/>
<dbReference type="EMBL" id="SLZQ01000020">
    <property type="protein sequence ID" value="TCS32765.1"/>
    <property type="molecule type" value="Genomic_DNA"/>
</dbReference>
<name>A0A4R3HPG4_PAULE</name>
<comment type="caution">
    <text evidence="1">The sequence shown here is derived from an EMBL/GenBank/DDBJ whole genome shotgun (WGS) entry which is preliminary data.</text>
</comment>